<feature type="signal peptide" evidence="2">
    <location>
        <begin position="1"/>
        <end position="19"/>
    </location>
</feature>
<dbReference type="Proteomes" id="UP000195106">
    <property type="component" value="Unassembled WGS sequence"/>
</dbReference>
<organism evidence="3 4">
    <name type="scientific">Clavibacter michiganensis</name>
    <dbReference type="NCBI Taxonomy" id="28447"/>
    <lineage>
        <taxon>Bacteria</taxon>
        <taxon>Bacillati</taxon>
        <taxon>Actinomycetota</taxon>
        <taxon>Actinomycetes</taxon>
        <taxon>Micrococcales</taxon>
        <taxon>Microbacteriaceae</taxon>
        <taxon>Clavibacter</taxon>
    </lineage>
</organism>
<evidence type="ECO:0000256" key="1">
    <source>
        <dbReference type="SAM" id="MobiDB-lite"/>
    </source>
</evidence>
<protein>
    <recommendedName>
        <fullName evidence="5">Secreted protein</fullName>
    </recommendedName>
</protein>
<keyword evidence="2" id="KW-0732">Signal</keyword>
<dbReference type="AlphaFoldDB" id="A0A251XXD7"/>
<evidence type="ECO:0000313" key="3">
    <source>
        <dbReference type="EMBL" id="OUE10186.1"/>
    </source>
</evidence>
<evidence type="ECO:0008006" key="5">
    <source>
        <dbReference type="Google" id="ProtNLM"/>
    </source>
</evidence>
<name>A0A251XXD7_9MICO</name>
<dbReference type="PROSITE" id="PS51257">
    <property type="entry name" value="PROKAR_LIPOPROTEIN"/>
    <property type="match status" value="1"/>
</dbReference>
<proteinExistence type="predicted"/>
<accession>A0A251XXD7</accession>
<comment type="caution">
    <text evidence="3">The sequence shown here is derived from an EMBL/GenBank/DDBJ whole genome shotgun (WGS) entry which is preliminary data.</text>
</comment>
<feature type="region of interest" description="Disordered" evidence="1">
    <location>
        <begin position="164"/>
        <end position="189"/>
    </location>
</feature>
<reference evidence="3 4" key="1">
    <citation type="submission" date="2016-08" db="EMBL/GenBank/DDBJ databases">
        <title>Genome sequence of Clavibacter michiganensis spp. strain CASJ009.</title>
        <authorList>
            <person name="Thapa S.P."/>
            <person name="Coaker G."/>
        </authorList>
    </citation>
    <scope>NUCLEOTIDE SEQUENCE [LARGE SCALE GENOMIC DNA]</scope>
    <source>
        <strain evidence="3">CASJ009</strain>
    </source>
</reference>
<sequence>MRIRSLPLVLIASSTVVLSSCTAPDGGDAVPLPAPTAVTTTEPTGSTEAVGAGADASSAETALVADYLDAVAAGDAAAAWEMLTAEAQESAASFASYSAAFGRQGTVSPEEAERLRAVDPSVAEGPEGAFTLVSAVDRDIADAWIVRETDQGLRLDDHVVPATGATPYEWRNPAAGPEESSGPTPPVDLSQPITLSFAVPEGDGGLVGFPEAAWAWVDGSEVPVEVVSRSASRELVLDTSGWSDEDDGRDAVTVVWQVGPDSLAWRSTTVAA</sequence>
<evidence type="ECO:0000313" key="4">
    <source>
        <dbReference type="Proteomes" id="UP000195106"/>
    </source>
</evidence>
<dbReference type="EMBL" id="MDHJ01000001">
    <property type="protein sequence ID" value="OUE10186.1"/>
    <property type="molecule type" value="Genomic_DNA"/>
</dbReference>
<gene>
    <name evidence="3" type="ORF">CMsap09_14660</name>
</gene>
<evidence type="ECO:0000256" key="2">
    <source>
        <dbReference type="SAM" id="SignalP"/>
    </source>
</evidence>
<feature type="chain" id="PRO_5039223678" description="Secreted protein" evidence="2">
    <location>
        <begin position="20"/>
        <end position="272"/>
    </location>
</feature>